<comment type="caution">
    <text evidence="1">The sequence shown here is derived from an EMBL/GenBank/DDBJ whole genome shotgun (WGS) entry which is preliminary data.</text>
</comment>
<name>A0A0P8C399_9EURY</name>
<organism evidence="1 2">
    <name type="scientific">Candidatus Methanoperedens nitratireducens</name>
    <dbReference type="NCBI Taxonomy" id="1392998"/>
    <lineage>
        <taxon>Archaea</taxon>
        <taxon>Methanobacteriati</taxon>
        <taxon>Methanobacteriota</taxon>
        <taxon>Stenosarchaea group</taxon>
        <taxon>Methanomicrobia</taxon>
        <taxon>Methanosarcinales</taxon>
        <taxon>ANME-2 cluster</taxon>
        <taxon>Candidatus Methanoperedentaceae</taxon>
        <taxon>Candidatus Methanoperedens</taxon>
    </lineage>
</organism>
<dbReference type="Proteomes" id="UP000050360">
    <property type="component" value="Unassembled WGS sequence"/>
</dbReference>
<dbReference type="AlphaFoldDB" id="A0A0P8C399"/>
<dbReference type="EMBL" id="LKCM01000462">
    <property type="protein sequence ID" value="KPQ41009.1"/>
    <property type="molecule type" value="Genomic_DNA"/>
</dbReference>
<proteinExistence type="predicted"/>
<sequence>MNKSASLLISNCNVHNKNFKIIIVVDGNKKLKQKIESEFKTTAINGE</sequence>
<evidence type="ECO:0000313" key="1">
    <source>
        <dbReference type="EMBL" id="KPQ41009.1"/>
    </source>
</evidence>
<accession>A0A0P8C399</accession>
<evidence type="ECO:0000313" key="2">
    <source>
        <dbReference type="Proteomes" id="UP000050360"/>
    </source>
</evidence>
<reference evidence="1 2" key="1">
    <citation type="submission" date="2015-09" db="EMBL/GenBank/DDBJ databases">
        <title>A metagenomics-based metabolic model of nitrate-dependent anaerobic oxidation of methane by Methanoperedens-like archaea.</title>
        <authorList>
            <person name="Arshad A."/>
            <person name="Speth D.R."/>
            <person name="De Graaf R.M."/>
            <person name="Op Den Camp H.J."/>
            <person name="Jetten M.S."/>
            <person name="Welte C.U."/>
        </authorList>
    </citation>
    <scope>NUCLEOTIDE SEQUENCE [LARGE SCALE GENOMIC DNA]</scope>
</reference>
<protein>
    <submittedName>
        <fullName evidence="1">Uncharacterized protein</fullName>
    </submittedName>
</protein>
<gene>
    <name evidence="1" type="ORF">MPEBLZ_04433</name>
</gene>